<dbReference type="InterPro" id="IPR002934">
    <property type="entry name" value="Polymerase_NTP_transf_dom"/>
</dbReference>
<proteinExistence type="inferred from homology"/>
<dbReference type="RefSeq" id="WP_086992123.1">
    <property type="nucleotide sequence ID" value="NZ_FUHU01000036.1"/>
</dbReference>
<evidence type="ECO:0000256" key="5">
    <source>
        <dbReference type="ARBA" id="ARBA00022723"/>
    </source>
</evidence>
<evidence type="ECO:0000256" key="9">
    <source>
        <dbReference type="ARBA" id="ARBA00038276"/>
    </source>
</evidence>
<dbReference type="InterPro" id="IPR052038">
    <property type="entry name" value="Type-VII_TA_antitoxin"/>
</dbReference>
<dbReference type="CDD" id="cd05403">
    <property type="entry name" value="NT_KNTase_like"/>
    <property type="match status" value="1"/>
</dbReference>
<keyword evidence="3 12" id="KW-0808">Transferase</keyword>
<dbReference type="InterPro" id="IPR010982">
    <property type="entry name" value="Lambda_DNA-bd_dom_sf"/>
</dbReference>
<evidence type="ECO:0000259" key="11">
    <source>
        <dbReference type="PROSITE" id="PS50943"/>
    </source>
</evidence>
<keyword evidence="2" id="KW-1277">Toxin-antitoxin system</keyword>
<evidence type="ECO:0000256" key="8">
    <source>
        <dbReference type="ARBA" id="ARBA00022842"/>
    </source>
</evidence>
<dbReference type="EMBL" id="FUHU01000036">
    <property type="protein sequence ID" value="SJM62759.1"/>
    <property type="molecule type" value="Genomic_DNA"/>
</dbReference>
<evidence type="ECO:0000256" key="10">
    <source>
        <dbReference type="SAM" id="MobiDB-lite"/>
    </source>
</evidence>
<dbReference type="OrthoDB" id="9803128at2"/>
<dbReference type="InterPro" id="IPR001387">
    <property type="entry name" value="Cro/C1-type_HTH"/>
</dbReference>
<dbReference type="InterPro" id="IPR043519">
    <property type="entry name" value="NT_sf"/>
</dbReference>
<dbReference type="GeneID" id="303173260"/>
<dbReference type="AlphaFoldDB" id="A0A1R4G3N1"/>
<keyword evidence="4" id="KW-0548">Nucleotidyltransferase</keyword>
<feature type="domain" description="HTH cro/C1-type" evidence="11">
    <location>
        <begin position="4"/>
        <end position="59"/>
    </location>
</feature>
<dbReference type="PANTHER" id="PTHR33571">
    <property type="entry name" value="SSL8005 PROTEIN"/>
    <property type="match status" value="1"/>
</dbReference>
<sequence length="151" mass="15917">MSDLRARRQAAGLTQAELAARAGTARPNIAAYESGAKVPSPEVLARLLEAMRPRPSDALAGNESAVSELARKFGAERLRVFGSTAKGIDTPGSDLDLVVDLSPGTSFYSLVEMEDALSDLLGVPVDIISEPSATDEIREHARDLELPTSAA</sequence>
<dbReference type="SUPFAM" id="SSF47413">
    <property type="entry name" value="lambda repressor-like DNA-binding domains"/>
    <property type="match status" value="1"/>
</dbReference>
<dbReference type="Pfam" id="PF01381">
    <property type="entry name" value="HTH_3"/>
    <property type="match status" value="1"/>
</dbReference>
<dbReference type="Pfam" id="PF01909">
    <property type="entry name" value="NTP_transf_2"/>
    <property type="match status" value="1"/>
</dbReference>
<keyword evidence="8" id="KW-0460">Magnesium</keyword>
<keyword evidence="7" id="KW-0067">ATP-binding</keyword>
<dbReference type="Gene3D" id="3.30.460.10">
    <property type="entry name" value="Beta Polymerase, domain 2"/>
    <property type="match status" value="1"/>
</dbReference>
<dbReference type="Proteomes" id="UP000195787">
    <property type="component" value="Unassembled WGS sequence"/>
</dbReference>
<evidence type="ECO:0000313" key="12">
    <source>
        <dbReference type="EMBL" id="SJM62759.1"/>
    </source>
</evidence>
<dbReference type="PROSITE" id="PS50943">
    <property type="entry name" value="HTH_CROC1"/>
    <property type="match status" value="1"/>
</dbReference>
<evidence type="ECO:0000256" key="6">
    <source>
        <dbReference type="ARBA" id="ARBA00022741"/>
    </source>
</evidence>
<dbReference type="SUPFAM" id="SSF81301">
    <property type="entry name" value="Nucleotidyltransferase"/>
    <property type="match status" value="1"/>
</dbReference>
<evidence type="ECO:0000256" key="7">
    <source>
        <dbReference type="ARBA" id="ARBA00022840"/>
    </source>
</evidence>
<evidence type="ECO:0000256" key="1">
    <source>
        <dbReference type="ARBA" id="ARBA00001946"/>
    </source>
</evidence>
<dbReference type="PANTHER" id="PTHR33571:SF12">
    <property type="entry name" value="BSL3053 PROTEIN"/>
    <property type="match status" value="1"/>
</dbReference>
<accession>A0A1R4G3N1</accession>
<comment type="similarity">
    <text evidence="9">Belongs to the MntA antitoxin family.</text>
</comment>
<evidence type="ECO:0000256" key="4">
    <source>
        <dbReference type="ARBA" id="ARBA00022695"/>
    </source>
</evidence>
<organism evidence="12 13">
    <name type="scientific">Agrococcus casei LMG 22410</name>
    <dbReference type="NCBI Taxonomy" id="1255656"/>
    <lineage>
        <taxon>Bacteria</taxon>
        <taxon>Bacillati</taxon>
        <taxon>Actinomycetota</taxon>
        <taxon>Actinomycetes</taxon>
        <taxon>Micrococcales</taxon>
        <taxon>Microbacteriaceae</taxon>
        <taxon>Agrococcus</taxon>
    </lineage>
</organism>
<keyword evidence="13" id="KW-1185">Reference proteome</keyword>
<feature type="region of interest" description="Disordered" evidence="10">
    <location>
        <begin position="132"/>
        <end position="151"/>
    </location>
</feature>
<dbReference type="Gene3D" id="1.10.260.40">
    <property type="entry name" value="lambda repressor-like DNA-binding domains"/>
    <property type="match status" value="1"/>
</dbReference>
<comment type="cofactor">
    <cofactor evidence="1">
        <name>Mg(2+)</name>
        <dbReference type="ChEBI" id="CHEBI:18420"/>
    </cofactor>
</comment>
<feature type="compositionally biased region" description="Basic and acidic residues" evidence="10">
    <location>
        <begin position="135"/>
        <end position="145"/>
    </location>
</feature>
<dbReference type="GO" id="GO:0005524">
    <property type="term" value="F:ATP binding"/>
    <property type="evidence" value="ECO:0007669"/>
    <property type="project" value="UniProtKB-KW"/>
</dbReference>
<dbReference type="GO" id="GO:0046872">
    <property type="term" value="F:metal ion binding"/>
    <property type="evidence" value="ECO:0007669"/>
    <property type="project" value="UniProtKB-KW"/>
</dbReference>
<dbReference type="SMART" id="SM00530">
    <property type="entry name" value="HTH_XRE"/>
    <property type="match status" value="1"/>
</dbReference>
<evidence type="ECO:0000256" key="2">
    <source>
        <dbReference type="ARBA" id="ARBA00022649"/>
    </source>
</evidence>
<reference evidence="12 13" key="1">
    <citation type="submission" date="2017-02" db="EMBL/GenBank/DDBJ databases">
        <authorList>
            <person name="Peterson S.W."/>
        </authorList>
    </citation>
    <scope>NUCLEOTIDE SEQUENCE [LARGE SCALE GENOMIC DNA]</scope>
    <source>
        <strain evidence="12 13">LMG 22410</strain>
    </source>
</reference>
<dbReference type="CDD" id="cd00093">
    <property type="entry name" value="HTH_XRE"/>
    <property type="match status" value="1"/>
</dbReference>
<evidence type="ECO:0000256" key="3">
    <source>
        <dbReference type="ARBA" id="ARBA00022679"/>
    </source>
</evidence>
<dbReference type="GO" id="GO:0016779">
    <property type="term" value="F:nucleotidyltransferase activity"/>
    <property type="evidence" value="ECO:0007669"/>
    <property type="project" value="UniProtKB-KW"/>
</dbReference>
<gene>
    <name evidence="12" type="ORF">CZ674_08540</name>
</gene>
<name>A0A1R4G3N1_9MICO</name>
<evidence type="ECO:0000313" key="13">
    <source>
        <dbReference type="Proteomes" id="UP000195787"/>
    </source>
</evidence>
<protein>
    <submittedName>
        <fullName evidence="12">ISSo9, nucleotidyltransferase domain protein</fullName>
    </submittedName>
</protein>
<dbReference type="GO" id="GO:0003677">
    <property type="term" value="F:DNA binding"/>
    <property type="evidence" value="ECO:0007669"/>
    <property type="project" value="InterPro"/>
</dbReference>
<keyword evidence="5" id="KW-0479">Metal-binding</keyword>
<keyword evidence="6" id="KW-0547">Nucleotide-binding</keyword>